<dbReference type="InterPro" id="IPR039498">
    <property type="entry name" value="NTP_transf_5"/>
</dbReference>
<comment type="caution">
    <text evidence="1">The sequence shown here is derived from an EMBL/GenBank/DDBJ whole genome shotgun (WGS) entry which is preliminary data.</text>
</comment>
<dbReference type="EMBL" id="JBHLTR010000017">
    <property type="protein sequence ID" value="MFC0560085.1"/>
    <property type="molecule type" value="Genomic_DNA"/>
</dbReference>
<keyword evidence="2" id="KW-1185">Reference proteome</keyword>
<evidence type="ECO:0000313" key="1">
    <source>
        <dbReference type="EMBL" id="MFC0560085.1"/>
    </source>
</evidence>
<dbReference type="RefSeq" id="WP_390186621.1">
    <property type="nucleotide sequence ID" value="NZ_JAQQWT010000002.1"/>
</dbReference>
<name>A0ABV6NH44_9BACI</name>
<protein>
    <submittedName>
        <fullName evidence="1">Nucleotidyltransferase family protein</fullName>
    </submittedName>
</protein>
<sequence length="386" mass="45251">MNHLIKTETICSELKFICELMKYQSHFQDLQLTDMNWNQFLELSLHHRVYPSLYAHLKQSDVTIPSDVSKTLKAYYQQNTFRMLPLTAEMEMVSSLFANHDIRTLFLKGPVLAHDLYGDLSLRTSSDLDFLIPIDQLEQAERLLVELGYEKDDYFDTVLNDWRWRHHHVTYYHPVKGMKLEIHWRLHPGPGKEPSFQELWERRRTSTIPNSSVSILGTEDLFVFLVAHGARHGWSRLRWLVDIQKMMQQSLNWESVYGLFDKYHNPHVGGQAIILASNLLGAEFSDGMRPFLTKNAKQLAEEAVFYLEQMVNLHTDPVPREIARYHAKHLFSLMSSQQKIIHLASFLHPFPEDAQTLPLPTSLHFLYFPLRPVLWAWRKTKKQAIS</sequence>
<reference evidence="1 2" key="1">
    <citation type="submission" date="2024-09" db="EMBL/GenBank/DDBJ databases">
        <authorList>
            <person name="Sun Q."/>
            <person name="Mori K."/>
        </authorList>
    </citation>
    <scope>NUCLEOTIDE SEQUENCE [LARGE SCALE GENOMIC DNA]</scope>
    <source>
        <strain evidence="1 2">NCAIM B.02301</strain>
    </source>
</reference>
<dbReference type="Proteomes" id="UP001589833">
    <property type="component" value="Unassembled WGS sequence"/>
</dbReference>
<gene>
    <name evidence="1" type="ORF">ACFFH4_13620</name>
</gene>
<dbReference type="Gene3D" id="3.30.460.40">
    <property type="match status" value="1"/>
</dbReference>
<proteinExistence type="predicted"/>
<dbReference type="Pfam" id="PF14907">
    <property type="entry name" value="NTP_transf_5"/>
    <property type="match status" value="1"/>
</dbReference>
<evidence type="ECO:0000313" key="2">
    <source>
        <dbReference type="Proteomes" id="UP001589833"/>
    </source>
</evidence>
<accession>A0ABV6NH44</accession>
<organism evidence="1 2">
    <name type="scientific">Halalkalibacter alkalisediminis</name>
    <dbReference type="NCBI Taxonomy" id="935616"/>
    <lineage>
        <taxon>Bacteria</taxon>
        <taxon>Bacillati</taxon>
        <taxon>Bacillota</taxon>
        <taxon>Bacilli</taxon>
        <taxon>Bacillales</taxon>
        <taxon>Bacillaceae</taxon>
        <taxon>Halalkalibacter</taxon>
    </lineage>
</organism>